<organism evidence="2 3">
    <name type="scientific">Tetranychus urticae</name>
    <name type="common">Two-spotted spider mite</name>
    <dbReference type="NCBI Taxonomy" id="32264"/>
    <lineage>
        <taxon>Eukaryota</taxon>
        <taxon>Metazoa</taxon>
        <taxon>Ecdysozoa</taxon>
        <taxon>Arthropoda</taxon>
        <taxon>Chelicerata</taxon>
        <taxon>Arachnida</taxon>
        <taxon>Acari</taxon>
        <taxon>Acariformes</taxon>
        <taxon>Trombidiformes</taxon>
        <taxon>Prostigmata</taxon>
        <taxon>Eleutherengona</taxon>
        <taxon>Raphignathae</taxon>
        <taxon>Tetranychoidea</taxon>
        <taxon>Tetranychidae</taxon>
        <taxon>Tetranychus</taxon>
    </lineage>
</organism>
<dbReference type="Proteomes" id="UP000015104">
    <property type="component" value="Unassembled WGS sequence"/>
</dbReference>
<sequence length="185" mass="20299">MRLFTILVASLVVYSVSGAALVSQNKLPNDSATKNNSSANSVSQVTVNDDTAEVEVEASTNPTVDALETIDRIDKMIKDMLAILDNMTTTNNPPSFILPPMVLPKPPCHKPIPPFNLPRPPFGLPHPPTNIHRPQFGFPQPSFQPAPFHGPRPFSGFGSQGFVNGHEHFGGRFGNNQRFGFRQNW</sequence>
<dbReference type="EnsemblMetazoa" id="tetur22g00690.1">
    <property type="protein sequence ID" value="tetur22g00690.1"/>
    <property type="gene ID" value="tetur22g00690"/>
</dbReference>
<reference evidence="3" key="1">
    <citation type="submission" date="2011-08" db="EMBL/GenBank/DDBJ databases">
        <authorList>
            <person name="Rombauts S."/>
        </authorList>
    </citation>
    <scope>NUCLEOTIDE SEQUENCE</scope>
    <source>
        <strain evidence="3">London</strain>
    </source>
</reference>
<dbReference type="AlphaFoldDB" id="T1KUN6"/>
<evidence type="ECO:0000313" key="3">
    <source>
        <dbReference type="Proteomes" id="UP000015104"/>
    </source>
</evidence>
<feature type="chain" id="PRO_5004591865" evidence="1">
    <location>
        <begin position="19"/>
        <end position="185"/>
    </location>
</feature>
<reference evidence="2" key="2">
    <citation type="submission" date="2015-06" db="UniProtKB">
        <authorList>
            <consortium name="EnsemblMetazoa"/>
        </authorList>
    </citation>
    <scope>IDENTIFICATION</scope>
</reference>
<protein>
    <submittedName>
        <fullName evidence="2">Uncharacterized protein</fullName>
    </submittedName>
</protein>
<evidence type="ECO:0000256" key="1">
    <source>
        <dbReference type="SAM" id="SignalP"/>
    </source>
</evidence>
<evidence type="ECO:0000313" key="2">
    <source>
        <dbReference type="EnsemblMetazoa" id="tetur22g00690.1"/>
    </source>
</evidence>
<dbReference type="EMBL" id="CAEY01000578">
    <property type="status" value="NOT_ANNOTATED_CDS"/>
    <property type="molecule type" value="Genomic_DNA"/>
</dbReference>
<keyword evidence="3" id="KW-1185">Reference proteome</keyword>
<proteinExistence type="predicted"/>
<dbReference type="HOGENOM" id="CLU_1542065_0_0_1"/>
<feature type="signal peptide" evidence="1">
    <location>
        <begin position="1"/>
        <end position="18"/>
    </location>
</feature>
<name>T1KUN6_TETUR</name>
<keyword evidence="1" id="KW-0732">Signal</keyword>
<gene>
    <name evidence="2" type="primary">107367495</name>
</gene>
<accession>T1KUN6</accession>